<dbReference type="AlphaFoldDB" id="E6VZW0"/>
<dbReference type="RefSeq" id="WP_013515943.1">
    <property type="nucleotide sequence ID" value="NC_014844.1"/>
</dbReference>
<dbReference type="OrthoDB" id="5472144at2"/>
<organism evidence="2 3">
    <name type="scientific">Pseudodesulfovibrio aespoeensis (strain ATCC 700646 / DSM 10631 / Aspo-2)</name>
    <name type="common">Desulfovibrio aespoeensis</name>
    <dbReference type="NCBI Taxonomy" id="643562"/>
    <lineage>
        <taxon>Bacteria</taxon>
        <taxon>Pseudomonadati</taxon>
        <taxon>Thermodesulfobacteriota</taxon>
        <taxon>Desulfovibrionia</taxon>
        <taxon>Desulfovibrionales</taxon>
        <taxon>Desulfovibrionaceae</taxon>
    </lineage>
</organism>
<evidence type="ECO:0000313" key="3">
    <source>
        <dbReference type="Proteomes" id="UP000002191"/>
    </source>
</evidence>
<dbReference type="STRING" id="643562.Daes_3049"/>
<dbReference type="Pfam" id="PF16256">
    <property type="entry name" value="DUF4911"/>
    <property type="match status" value="1"/>
</dbReference>
<sequence length="100" mass="11361">MKNSSRTKPRKRACPPPPLHSARTYVRVEPSKIGLFRFLLEAHDNLGVFTVTNRFTGILQLRYSPHLRREMRAFLDAAATEMTVEIVMDPGGAVSRPRRA</sequence>
<reference evidence="3" key="1">
    <citation type="submission" date="2010-12" db="EMBL/GenBank/DDBJ databases">
        <title>Complete sequence of Desulfovibrio aespoeensis Aspo-2.</title>
        <authorList>
            <consortium name="US DOE Joint Genome Institute"/>
            <person name="Lucas S."/>
            <person name="Copeland A."/>
            <person name="Lapidus A."/>
            <person name="Cheng J.-F."/>
            <person name="Goodwin L."/>
            <person name="Pitluck S."/>
            <person name="Chertkov O."/>
            <person name="Misra M."/>
            <person name="Detter J.C."/>
            <person name="Han C."/>
            <person name="Tapia R."/>
            <person name="Land M."/>
            <person name="Hauser L."/>
            <person name="Kyrpides N."/>
            <person name="Ivanova N."/>
            <person name="Ovchinnikova G."/>
            <person name="Pedersen K."/>
            <person name="Jagevall S."/>
            <person name="Hazen T."/>
            <person name="Woyke T."/>
        </authorList>
    </citation>
    <scope>NUCLEOTIDE SEQUENCE [LARGE SCALE GENOMIC DNA]</scope>
    <source>
        <strain evidence="3">ATCC 700646 / DSM 10631 / Aspo-2</strain>
    </source>
</reference>
<dbReference type="InterPro" id="IPR032587">
    <property type="entry name" value="DUF4911"/>
</dbReference>
<keyword evidence="3" id="KW-1185">Reference proteome</keyword>
<gene>
    <name evidence="2" type="ordered locus">Daes_3049</name>
</gene>
<dbReference type="Proteomes" id="UP000002191">
    <property type="component" value="Chromosome"/>
</dbReference>
<reference evidence="2 3" key="2">
    <citation type="journal article" date="2014" name="Genome Announc.">
        <title>Complete Genome Sequence of the Subsurface, Mesophilic Sulfate-Reducing Bacterium Desulfovibrio aespoeensis Aspo-2.</title>
        <authorList>
            <person name="Pedersen K."/>
            <person name="Bengtsson A."/>
            <person name="Edlund J."/>
            <person name="Rabe L."/>
            <person name="Hazen T."/>
            <person name="Chakraborty R."/>
            <person name="Goodwin L."/>
            <person name="Shapiro N."/>
        </authorList>
    </citation>
    <scope>NUCLEOTIDE SEQUENCE [LARGE SCALE GENOMIC DNA]</scope>
    <source>
        <strain evidence="3">ATCC 700646 / DSM 10631 / Aspo-2</strain>
    </source>
</reference>
<accession>E6VZW0</accession>
<evidence type="ECO:0000313" key="2">
    <source>
        <dbReference type="EMBL" id="ADU64042.1"/>
    </source>
</evidence>
<dbReference type="EMBL" id="CP002431">
    <property type="protein sequence ID" value="ADU64042.1"/>
    <property type="molecule type" value="Genomic_DNA"/>
</dbReference>
<feature type="compositionally biased region" description="Basic residues" evidence="1">
    <location>
        <begin position="1"/>
        <end position="13"/>
    </location>
</feature>
<protein>
    <recommendedName>
        <fullName evidence="4">DUF4911 domain-containing protein</fullName>
    </recommendedName>
</protein>
<feature type="region of interest" description="Disordered" evidence="1">
    <location>
        <begin position="1"/>
        <end position="22"/>
    </location>
</feature>
<dbReference type="eggNOG" id="ENOG502ZP0Y">
    <property type="taxonomic scope" value="Bacteria"/>
</dbReference>
<dbReference type="HOGENOM" id="CLU_165362_0_0_7"/>
<proteinExistence type="predicted"/>
<evidence type="ECO:0000256" key="1">
    <source>
        <dbReference type="SAM" id="MobiDB-lite"/>
    </source>
</evidence>
<name>E6VZW0_PSEA9</name>
<dbReference type="KEGG" id="das:Daes_3049"/>
<evidence type="ECO:0008006" key="4">
    <source>
        <dbReference type="Google" id="ProtNLM"/>
    </source>
</evidence>